<dbReference type="EMBL" id="AMFJ01000092">
    <property type="protein sequence ID" value="EKE29811.1"/>
    <property type="molecule type" value="Genomic_DNA"/>
</dbReference>
<organism evidence="2">
    <name type="scientific">uncultured bacterium</name>
    <name type="common">gcode 4</name>
    <dbReference type="NCBI Taxonomy" id="1234023"/>
    <lineage>
        <taxon>Bacteria</taxon>
        <taxon>environmental samples</taxon>
    </lineage>
</organism>
<protein>
    <submittedName>
        <fullName evidence="2">Uncharacterized protein</fullName>
    </submittedName>
</protein>
<gene>
    <name evidence="2" type="ORF">ACD_2C00092G0004</name>
</gene>
<feature type="region of interest" description="Disordered" evidence="1">
    <location>
        <begin position="1"/>
        <end position="25"/>
    </location>
</feature>
<comment type="caution">
    <text evidence="2">The sequence shown here is derived from an EMBL/GenBank/DDBJ whole genome shotgun (WGS) entry which is preliminary data.</text>
</comment>
<sequence>MAEALKKGIGETGKTPENPKKSEKRTIIDSTKESLEIEKLSNRLSGAAGKLKLEIEWTYDFNSKVQKERWNIVVEVFNNERIFINSFWEKTEIKIENLGKKTNHPGLSISWKDWEIFSLWKEASARIWNTPISYVGYTDEDLIGLVWMANIINSALHYAKNNKGTSENPFFVNGTGKKDIRFSSWDIETIFWKLSRKNFILCPSFISHKWVRNMAEKHASWISDRKMSGEFMDRMAKYLNRRFFDEVVKKDKKIEE</sequence>
<accession>K2FF18</accession>
<reference evidence="2" key="1">
    <citation type="journal article" date="2012" name="Science">
        <title>Fermentation, hydrogen, and sulfur metabolism in multiple uncultivated bacterial phyla.</title>
        <authorList>
            <person name="Wrighton K.C."/>
            <person name="Thomas B.C."/>
            <person name="Sharon I."/>
            <person name="Miller C.S."/>
            <person name="Castelle C.J."/>
            <person name="VerBerkmoes N.C."/>
            <person name="Wilkins M.J."/>
            <person name="Hettich R.L."/>
            <person name="Lipton M.S."/>
            <person name="Williams K.H."/>
            <person name="Long P.E."/>
            <person name="Banfield J.F."/>
        </authorList>
    </citation>
    <scope>NUCLEOTIDE SEQUENCE [LARGE SCALE GENOMIC DNA]</scope>
</reference>
<proteinExistence type="predicted"/>
<dbReference type="AlphaFoldDB" id="K2FF18"/>
<name>K2FF18_9BACT</name>
<evidence type="ECO:0000313" key="2">
    <source>
        <dbReference type="EMBL" id="EKE29811.1"/>
    </source>
</evidence>
<evidence type="ECO:0000256" key="1">
    <source>
        <dbReference type="SAM" id="MobiDB-lite"/>
    </source>
</evidence>